<dbReference type="AlphaFoldDB" id="A0A0A9EQN1"/>
<protein>
    <submittedName>
        <fullName evidence="1">Uncharacterized protein</fullName>
    </submittedName>
</protein>
<proteinExistence type="predicted"/>
<name>A0A0A9EQN1_ARUDO</name>
<reference evidence="1" key="2">
    <citation type="journal article" date="2015" name="Data Brief">
        <title>Shoot transcriptome of the giant reed, Arundo donax.</title>
        <authorList>
            <person name="Barrero R.A."/>
            <person name="Guerrero F.D."/>
            <person name="Moolhuijzen P."/>
            <person name="Goolsby J.A."/>
            <person name="Tidwell J."/>
            <person name="Bellgard S.E."/>
            <person name="Bellgard M.I."/>
        </authorList>
    </citation>
    <scope>NUCLEOTIDE SEQUENCE</scope>
    <source>
        <tissue evidence="1">Shoot tissue taken approximately 20 cm above the soil surface</tissue>
    </source>
</reference>
<evidence type="ECO:0000313" key="1">
    <source>
        <dbReference type="EMBL" id="JAE03045.1"/>
    </source>
</evidence>
<reference evidence="1" key="1">
    <citation type="submission" date="2014-09" db="EMBL/GenBank/DDBJ databases">
        <authorList>
            <person name="Magalhaes I.L.F."/>
            <person name="Oliveira U."/>
            <person name="Santos F.R."/>
            <person name="Vidigal T.H.D.A."/>
            <person name="Brescovit A.D."/>
            <person name="Santos A.J."/>
        </authorList>
    </citation>
    <scope>NUCLEOTIDE SEQUENCE</scope>
    <source>
        <tissue evidence="1">Shoot tissue taken approximately 20 cm above the soil surface</tissue>
    </source>
</reference>
<organism evidence="1">
    <name type="scientific">Arundo donax</name>
    <name type="common">Giant reed</name>
    <name type="synonym">Donax arundinaceus</name>
    <dbReference type="NCBI Taxonomy" id="35708"/>
    <lineage>
        <taxon>Eukaryota</taxon>
        <taxon>Viridiplantae</taxon>
        <taxon>Streptophyta</taxon>
        <taxon>Embryophyta</taxon>
        <taxon>Tracheophyta</taxon>
        <taxon>Spermatophyta</taxon>
        <taxon>Magnoliopsida</taxon>
        <taxon>Liliopsida</taxon>
        <taxon>Poales</taxon>
        <taxon>Poaceae</taxon>
        <taxon>PACMAD clade</taxon>
        <taxon>Arundinoideae</taxon>
        <taxon>Arundineae</taxon>
        <taxon>Arundo</taxon>
    </lineage>
</organism>
<accession>A0A0A9EQN1</accession>
<dbReference type="EMBL" id="GBRH01194851">
    <property type="protein sequence ID" value="JAE03045.1"/>
    <property type="molecule type" value="Transcribed_RNA"/>
</dbReference>
<sequence length="146" mass="16234">MGGHSYIPYCFGAQVSVQPRTHQDPYETIHQIIFCQRRPDQIHLCPTSYQLHILGSYLLEPSQALALLGLHPQPLLICQRFHHPFLCRQPSQLLSNLGPRSPWALPPTASPAAGSGRSLQGRSVCKSITLSPFPLCFKARLSLPTQ</sequence>